<dbReference type="HOGENOM" id="CLU_047479_0_1_11"/>
<feature type="domain" description="Dihydrodipicolinate reductase C-terminal" evidence="15">
    <location>
        <begin position="113"/>
        <end position="243"/>
    </location>
</feature>
<dbReference type="FunFam" id="3.30.360.10:FF:000009">
    <property type="entry name" value="4-hydroxy-tetrahydrodipicolinate reductase"/>
    <property type="match status" value="1"/>
</dbReference>
<dbReference type="GO" id="GO:0005829">
    <property type="term" value="C:cytosol"/>
    <property type="evidence" value="ECO:0007669"/>
    <property type="project" value="TreeGrafter"/>
</dbReference>
<sequence>MTSTPLPVAVLGAAGRMGREACRAVEDAADLELVASIGRGDDLEAVAEAGAQVVVDLTVPSAAKGNVLWAIEHGMHAVVGTTGWDEQSLGEVRSALAGAPGLGVLIAPNFAIGAVLAMRFAEIAARYYESAEIVELHHPAKVDAPSGTARHTAGAIARGRAAAGLGPVPDATEQDPDGARGAVVDGIHVHAVRLRGLVAHEEVLFGGTGEQFTLRHDSFDRVSFMPGVLLGIREVSRHPGLTVGLDGYMDLG</sequence>
<dbReference type="eggNOG" id="COG0289">
    <property type="taxonomic scope" value="Bacteria"/>
</dbReference>
<protein>
    <recommendedName>
        <fullName evidence="10 13">4-hydroxy-tetrahydrodipicolinate reductase</fullName>
        <shortName evidence="13">HTPA reductase</shortName>
        <ecNumber evidence="10 13">1.17.1.8</ecNumber>
    </recommendedName>
</protein>
<feature type="binding site" evidence="13">
    <location>
        <begin position="12"/>
        <end position="17"/>
    </location>
    <ligand>
        <name>NAD(+)</name>
        <dbReference type="ChEBI" id="CHEBI:57540"/>
    </ligand>
</feature>
<dbReference type="AlphaFoldDB" id="Z9JSP2"/>
<evidence type="ECO:0000256" key="3">
    <source>
        <dbReference type="ARBA" id="ARBA00022605"/>
    </source>
</evidence>
<dbReference type="RefSeq" id="WP_038372469.1">
    <property type="nucleotide sequence ID" value="NZ_BAAAOW010000002.1"/>
</dbReference>
<dbReference type="GO" id="GO:0016726">
    <property type="term" value="F:oxidoreductase activity, acting on CH or CH2 groups, NAD or NADP as acceptor"/>
    <property type="evidence" value="ECO:0007669"/>
    <property type="project" value="UniProtKB-UniRule"/>
</dbReference>
<dbReference type="InterPro" id="IPR000846">
    <property type="entry name" value="DapB_N"/>
</dbReference>
<feature type="binding site" evidence="13">
    <location>
        <begin position="80"/>
        <end position="82"/>
    </location>
    <ligand>
        <name>NAD(+)</name>
        <dbReference type="ChEBI" id="CHEBI:57540"/>
    </ligand>
</feature>
<dbReference type="PROSITE" id="PS01298">
    <property type="entry name" value="DAPB"/>
    <property type="match status" value="1"/>
</dbReference>
<dbReference type="PIRSF" id="PIRSF000161">
    <property type="entry name" value="DHPR"/>
    <property type="match status" value="1"/>
</dbReference>
<feature type="binding site" evidence="13">
    <location>
        <position position="138"/>
    </location>
    <ligand>
        <name>(S)-2,3,4,5-tetrahydrodipicolinate</name>
        <dbReference type="ChEBI" id="CHEBI:16845"/>
    </ligand>
</feature>
<feature type="binding site" evidence="13">
    <location>
        <begin position="147"/>
        <end position="148"/>
    </location>
    <ligand>
        <name>(S)-2,3,4,5-tetrahydrodipicolinate</name>
        <dbReference type="ChEBI" id="CHEBI:16845"/>
    </ligand>
</feature>
<keyword evidence="5 13" id="KW-0220">Diaminopimelate biosynthesis</keyword>
<evidence type="ECO:0000256" key="9">
    <source>
        <dbReference type="ARBA" id="ARBA00037922"/>
    </source>
</evidence>
<feature type="active site" description="Proton donor/acceptor" evidence="13">
    <location>
        <position position="137"/>
    </location>
</feature>
<feature type="active site" description="Proton donor" evidence="13">
    <location>
        <position position="141"/>
    </location>
</feature>
<accession>Z9JSP2</accession>
<evidence type="ECO:0000256" key="6">
    <source>
        <dbReference type="ARBA" id="ARBA00023002"/>
    </source>
</evidence>
<evidence type="ECO:0000313" key="16">
    <source>
        <dbReference type="EMBL" id="EWS81214.1"/>
    </source>
</evidence>
<comment type="subunit">
    <text evidence="13">Homotetramer.</text>
</comment>
<evidence type="ECO:0000256" key="2">
    <source>
        <dbReference type="ARBA" id="ARBA00022490"/>
    </source>
</evidence>
<dbReference type="PANTHER" id="PTHR20836">
    <property type="entry name" value="DIHYDRODIPICOLINATE REDUCTASE"/>
    <property type="match status" value="1"/>
</dbReference>
<comment type="catalytic activity">
    <reaction evidence="12 13">
        <text>(S)-2,3,4,5-tetrahydrodipicolinate + NAD(+) + H2O = (2S,4S)-4-hydroxy-2,3,4,5-tetrahydrodipicolinate + NADH + H(+)</text>
        <dbReference type="Rhea" id="RHEA:35323"/>
        <dbReference type="ChEBI" id="CHEBI:15377"/>
        <dbReference type="ChEBI" id="CHEBI:15378"/>
        <dbReference type="ChEBI" id="CHEBI:16845"/>
        <dbReference type="ChEBI" id="CHEBI:57540"/>
        <dbReference type="ChEBI" id="CHEBI:57945"/>
        <dbReference type="ChEBI" id="CHEBI:67139"/>
        <dbReference type="EC" id="1.17.1.8"/>
    </reaction>
</comment>
<dbReference type="Pfam" id="PF05173">
    <property type="entry name" value="DapB_C"/>
    <property type="match status" value="1"/>
</dbReference>
<dbReference type="OrthoDB" id="9790352at2"/>
<dbReference type="PANTHER" id="PTHR20836:SF0">
    <property type="entry name" value="4-HYDROXY-TETRAHYDRODIPICOLINATE REDUCTASE 1, CHLOROPLASTIC-RELATED"/>
    <property type="match status" value="1"/>
</dbReference>
<keyword evidence="7 13" id="KW-0520">NAD</keyword>
<feature type="domain" description="Dihydrodipicolinate reductase N-terminal" evidence="14">
    <location>
        <begin position="7"/>
        <end position="110"/>
    </location>
</feature>
<dbReference type="SUPFAM" id="SSF51735">
    <property type="entry name" value="NAD(P)-binding Rossmann-fold domains"/>
    <property type="match status" value="1"/>
</dbReference>
<keyword evidence="4 13" id="KW-0521">NADP</keyword>
<comment type="pathway">
    <text evidence="9 13">Amino-acid biosynthesis; L-lysine biosynthesis via DAP pathway; (S)-tetrahydrodipicolinate from L-aspartate: step 4/4.</text>
</comment>
<keyword evidence="3 13" id="KW-0028">Amino-acid biosynthesis</keyword>
<comment type="catalytic activity">
    <reaction evidence="11 13">
        <text>(S)-2,3,4,5-tetrahydrodipicolinate + NADP(+) + H2O = (2S,4S)-4-hydroxy-2,3,4,5-tetrahydrodipicolinate + NADPH + H(+)</text>
        <dbReference type="Rhea" id="RHEA:35331"/>
        <dbReference type="ChEBI" id="CHEBI:15377"/>
        <dbReference type="ChEBI" id="CHEBI:15378"/>
        <dbReference type="ChEBI" id="CHEBI:16845"/>
        <dbReference type="ChEBI" id="CHEBI:57783"/>
        <dbReference type="ChEBI" id="CHEBI:58349"/>
        <dbReference type="ChEBI" id="CHEBI:67139"/>
        <dbReference type="EC" id="1.17.1.8"/>
    </reaction>
</comment>
<evidence type="ECO:0000256" key="13">
    <source>
        <dbReference type="HAMAP-Rule" id="MF_00102"/>
    </source>
</evidence>
<keyword evidence="6 13" id="KW-0560">Oxidoreductase</keyword>
<dbReference type="GO" id="GO:0008839">
    <property type="term" value="F:4-hydroxy-tetrahydrodipicolinate reductase"/>
    <property type="evidence" value="ECO:0007669"/>
    <property type="project" value="UniProtKB-UniRule"/>
</dbReference>
<dbReference type="GO" id="GO:0019877">
    <property type="term" value="P:diaminopimelate biosynthetic process"/>
    <property type="evidence" value="ECO:0007669"/>
    <property type="project" value="UniProtKB-UniRule"/>
</dbReference>
<evidence type="ECO:0000256" key="4">
    <source>
        <dbReference type="ARBA" id="ARBA00022857"/>
    </source>
</evidence>
<dbReference type="GO" id="GO:0050661">
    <property type="term" value="F:NADP binding"/>
    <property type="evidence" value="ECO:0007669"/>
    <property type="project" value="UniProtKB-UniRule"/>
</dbReference>
<dbReference type="InterPro" id="IPR036291">
    <property type="entry name" value="NAD(P)-bd_dom_sf"/>
</dbReference>
<organism evidence="16 17">
    <name type="scientific">Brachybacterium phenoliresistens</name>
    <dbReference type="NCBI Taxonomy" id="396014"/>
    <lineage>
        <taxon>Bacteria</taxon>
        <taxon>Bacillati</taxon>
        <taxon>Actinomycetota</taxon>
        <taxon>Actinomycetes</taxon>
        <taxon>Micrococcales</taxon>
        <taxon>Dermabacteraceae</taxon>
        <taxon>Brachybacterium</taxon>
    </lineage>
</organism>
<evidence type="ECO:0000256" key="1">
    <source>
        <dbReference type="ARBA" id="ARBA00006642"/>
    </source>
</evidence>
<evidence type="ECO:0000256" key="8">
    <source>
        <dbReference type="ARBA" id="ARBA00023154"/>
    </source>
</evidence>
<evidence type="ECO:0000256" key="5">
    <source>
        <dbReference type="ARBA" id="ARBA00022915"/>
    </source>
</evidence>
<evidence type="ECO:0000256" key="7">
    <source>
        <dbReference type="ARBA" id="ARBA00023027"/>
    </source>
</evidence>
<dbReference type="HAMAP" id="MF_00102">
    <property type="entry name" value="DapB"/>
    <property type="match status" value="1"/>
</dbReference>
<dbReference type="Gene3D" id="3.40.50.720">
    <property type="entry name" value="NAD(P)-binding Rossmann-like Domain"/>
    <property type="match status" value="1"/>
</dbReference>
<comment type="caution">
    <text evidence="16">The sequence shown here is derived from an EMBL/GenBank/DDBJ whole genome shotgun (WGS) entry which is preliminary data.</text>
</comment>
<evidence type="ECO:0000256" key="11">
    <source>
        <dbReference type="ARBA" id="ARBA00049080"/>
    </source>
</evidence>
<gene>
    <name evidence="13" type="primary">dapB</name>
    <name evidence="16" type="ORF">BF93_18780</name>
</gene>
<dbReference type="SUPFAM" id="SSF55347">
    <property type="entry name" value="Glyceraldehyde-3-phosphate dehydrogenase-like, C-terminal domain"/>
    <property type="match status" value="1"/>
</dbReference>
<keyword evidence="8 13" id="KW-0457">Lysine biosynthesis</keyword>
<dbReference type="Pfam" id="PF01113">
    <property type="entry name" value="DapB_N"/>
    <property type="match status" value="1"/>
</dbReference>
<proteinExistence type="inferred from homology"/>
<dbReference type="UniPathway" id="UPA00034">
    <property type="reaction ID" value="UER00018"/>
</dbReference>
<keyword evidence="17" id="KW-1185">Reference proteome</keyword>
<evidence type="ECO:0000256" key="10">
    <source>
        <dbReference type="ARBA" id="ARBA00038983"/>
    </source>
</evidence>
<dbReference type="InterPro" id="IPR023940">
    <property type="entry name" value="DHDPR_bac"/>
</dbReference>
<dbReference type="SMR" id="Z9JSP2"/>
<feature type="binding site" evidence="13">
    <location>
        <begin position="107"/>
        <end position="110"/>
    </location>
    <ligand>
        <name>NAD(+)</name>
        <dbReference type="ChEBI" id="CHEBI:57540"/>
    </ligand>
</feature>
<comment type="subcellular location">
    <subcellularLocation>
        <location evidence="13">Cytoplasm</location>
    </subcellularLocation>
</comment>
<dbReference type="Proteomes" id="UP000023067">
    <property type="component" value="Unassembled WGS sequence"/>
</dbReference>
<name>Z9JSP2_9MICO</name>
<dbReference type="STRING" id="396014.BF93_18780"/>
<comment type="caution">
    <text evidence="13">Was originally thought to be a dihydrodipicolinate reductase (DHDPR), catalyzing the conversion of dihydrodipicolinate to tetrahydrodipicolinate. However, it was shown in E.coli that the substrate of the enzymatic reaction is not dihydrodipicolinate (DHDP) but in fact (2S,4S)-4-hydroxy-2,3,4,5-tetrahydrodipicolinic acid (HTPA), the product released by the DapA-catalyzed reaction.</text>
</comment>
<dbReference type="EMBL" id="JDYK01000009">
    <property type="protein sequence ID" value="EWS81214.1"/>
    <property type="molecule type" value="Genomic_DNA"/>
</dbReference>
<evidence type="ECO:0000256" key="12">
    <source>
        <dbReference type="ARBA" id="ARBA00049396"/>
    </source>
</evidence>
<comment type="caution">
    <text evidence="13">Lacks conserved residue(s) required for the propagation of feature annotation.</text>
</comment>
<keyword evidence="2 13" id="KW-0963">Cytoplasm</keyword>
<dbReference type="CDD" id="cd02274">
    <property type="entry name" value="DHDPR_N"/>
    <property type="match status" value="1"/>
</dbReference>
<comment type="similarity">
    <text evidence="1 13">Belongs to the DapB family.</text>
</comment>
<comment type="function">
    <text evidence="13">Catalyzes the conversion of 4-hydroxy-tetrahydrodipicolinate (HTPA) to tetrahydrodipicolinate.</text>
</comment>
<dbReference type="GO" id="GO:0009089">
    <property type="term" value="P:lysine biosynthetic process via diaminopimelate"/>
    <property type="evidence" value="ECO:0007669"/>
    <property type="project" value="UniProtKB-UniRule"/>
</dbReference>
<dbReference type="NCBIfam" id="TIGR00036">
    <property type="entry name" value="dapB"/>
    <property type="match status" value="1"/>
</dbReference>
<evidence type="ECO:0000313" key="17">
    <source>
        <dbReference type="Proteomes" id="UP000023067"/>
    </source>
</evidence>
<dbReference type="PATRIC" id="fig|396014.3.peg.2092"/>
<reference evidence="16 17" key="1">
    <citation type="submission" date="2014-02" db="EMBL/GenBank/DDBJ databases">
        <title>Genome sequence of Brachybacterium phenoliresistens strain W13A50.</title>
        <authorList>
            <person name="Wang X."/>
        </authorList>
    </citation>
    <scope>NUCLEOTIDE SEQUENCE [LARGE SCALE GENOMIC DNA]</scope>
    <source>
        <strain evidence="16 17">W13A50</strain>
    </source>
</reference>
<dbReference type="Gene3D" id="3.30.360.10">
    <property type="entry name" value="Dihydrodipicolinate Reductase, domain 2"/>
    <property type="match status" value="1"/>
</dbReference>
<dbReference type="EC" id="1.17.1.8" evidence="10 13"/>
<evidence type="ECO:0000259" key="14">
    <source>
        <dbReference type="Pfam" id="PF01113"/>
    </source>
</evidence>
<evidence type="ECO:0000259" key="15">
    <source>
        <dbReference type="Pfam" id="PF05173"/>
    </source>
</evidence>
<dbReference type="GO" id="GO:0051287">
    <property type="term" value="F:NAD binding"/>
    <property type="evidence" value="ECO:0007669"/>
    <property type="project" value="UniProtKB-UniRule"/>
</dbReference>
<dbReference type="InterPro" id="IPR022663">
    <property type="entry name" value="DapB_C"/>
</dbReference>
<dbReference type="InterPro" id="IPR022664">
    <property type="entry name" value="DapB_N_CS"/>
</dbReference>